<evidence type="ECO:0000313" key="2">
    <source>
        <dbReference type="Proteomes" id="UP001152531"/>
    </source>
</evidence>
<organism evidence="1 2">
    <name type="scientific">[Candida] jaroonii</name>
    <dbReference type="NCBI Taxonomy" id="467808"/>
    <lineage>
        <taxon>Eukaryota</taxon>
        <taxon>Fungi</taxon>
        <taxon>Dikarya</taxon>
        <taxon>Ascomycota</taxon>
        <taxon>Saccharomycotina</taxon>
        <taxon>Pichiomycetes</taxon>
        <taxon>Debaryomycetaceae</taxon>
        <taxon>Yamadazyma</taxon>
    </lineage>
</organism>
<dbReference type="EMBL" id="CALSDN010000002">
    <property type="protein sequence ID" value="CAH6719285.1"/>
    <property type="molecule type" value="Genomic_DNA"/>
</dbReference>
<accession>A0ACA9Y3D2</accession>
<name>A0ACA9Y3D2_9ASCO</name>
<evidence type="ECO:0000313" key="1">
    <source>
        <dbReference type="EMBL" id="CAH6719285.1"/>
    </source>
</evidence>
<sequence length="498" mass="57397">MFSDLEDCQHIEKVLNTNNRTTVLETYRQAIKISLLINSSNTFKLVKDNSKFSNDKLQSLKINALKCSNCKLNNFNNNLICLQCPNIGCQINNHHYNHYKLSQHLFAIDSSNGLIFCFKCNNYINNSSLNDIRLSILDIGHQKNLNEFSNSRINGNDDSDNEFNIDEEFENPTNLSINGLKGFINFGSTCFISSILQTFIHNPIIKYDFFNNDDHYFNCDESTCITCSIDKIFTDFYTVDNNESFGMTNLLINSWYKNKSLTGFEEQDAHEFWQFLLNQFHKDFQRVQGPELSNGDKNRSNSIYGNCNCIKHKYFHGELESSIKCSNCGNVTKKIDPNFDLSLELTNLPSNSTIYDCLNLFTSNEILDNYNCPNCLKNSKPIKSLKINQLSPILSIQLKRFKHTLSNFVKNDLLIKNPLYLDLSSYLSTPNNIKNSFYELFALIVHTGSVNTGHYIVIIKIKNQWVKFDDSIVTLVPQKEIESINAYLLFYIIHDLKT</sequence>
<dbReference type="Proteomes" id="UP001152531">
    <property type="component" value="Unassembled WGS sequence"/>
</dbReference>
<gene>
    <name evidence="1" type="ORF">CLIB1444_02S05028</name>
</gene>
<protein>
    <submittedName>
        <fullName evidence="1">Ubiquitin carboxyl-terminal hydrolase 8</fullName>
    </submittedName>
</protein>
<keyword evidence="2" id="KW-1185">Reference proteome</keyword>
<proteinExistence type="predicted"/>
<keyword evidence="1" id="KW-0378">Hydrolase</keyword>
<comment type="caution">
    <text evidence="1">The sequence shown here is derived from an EMBL/GenBank/DDBJ whole genome shotgun (WGS) entry which is preliminary data.</text>
</comment>
<reference evidence="1" key="1">
    <citation type="submission" date="2022-06" db="EMBL/GenBank/DDBJ databases">
        <authorList>
            <person name="Legras J.-L."/>
            <person name="Devillers H."/>
            <person name="Grondin C."/>
        </authorList>
    </citation>
    <scope>NUCLEOTIDE SEQUENCE</scope>
    <source>
        <strain evidence="1">CLIB 1444</strain>
    </source>
</reference>